<gene>
    <name evidence="5" type="ORF">PbJCM13498_07670</name>
</gene>
<comment type="caution">
    <text evidence="5">The sequence shown here is derived from an EMBL/GenBank/DDBJ whole genome shotgun (WGS) entry which is preliminary data.</text>
</comment>
<name>A0A5M4AVX2_9BACT</name>
<evidence type="ECO:0000256" key="2">
    <source>
        <dbReference type="ARBA" id="ARBA00023082"/>
    </source>
</evidence>
<dbReference type="GO" id="GO:0006352">
    <property type="term" value="P:DNA-templated transcription initiation"/>
    <property type="evidence" value="ECO:0007669"/>
    <property type="project" value="InterPro"/>
</dbReference>
<dbReference type="InterPro" id="IPR000792">
    <property type="entry name" value="Tscrpt_reg_LuxR_C"/>
</dbReference>
<dbReference type="InterPro" id="IPR036388">
    <property type="entry name" value="WH-like_DNA-bd_sf"/>
</dbReference>
<sequence length="124" mass="14584">MLKHRCLNFIRDNHFLVLKEDINLVKINELQQLFEIDFTNSENKTIEEELLDALSEEIEKLPEKRKLVFVKSKIEGLKNREIAEQLGISIKTVEKHLHQAKEQIQKELTTKFPLYGALLALFLK</sequence>
<dbReference type="AlphaFoldDB" id="A0A5M4AVX2"/>
<protein>
    <recommendedName>
        <fullName evidence="4">RNA polymerase sigma factor 70 region 4 type 2 domain-containing protein</fullName>
    </recommendedName>
</protein>
<reference evidence="5 6" key="1">
    <citation type="submission" date="2019-10" db="EMBL/GenBank/DDBJ databases">
        <title>Prolixibacter strains distinguished by the presence of nitrate reductase genes were adept at nitrate-dependent anaerobic corrosion of metallic iron and carbon steel.</title>
        <authorList>
            <person name="Iino T."/>
            <person name="Shono N."/>
            <person name="Ito K."/>
            <person name="Nakamura R."/>
            <person name="Sueoka K."/>
            <person name="Harayama S."/>
            <person name="Ohkuma M."/>
        </authorList>
    </citation>
    <scope>NUCLEOTIDE SEQUENCE [LARGE SCALE GENOMIC DNA]</scope>
    <source>
        <strain evidence="5 6">JCM 13498</strain>
    </source>
</reference>
<dbReference type="NCBIfam" id="TIGR02937">
    <property type="entry name" value="sigma70-ECF"/>
    <property type="match status" value="1"/>
</dbReference>
<dbReference type="InterPro" id="IPR013324">
    <property type="entry name" value="RNA_pol_sigma_r3/r4-like"/>
</dbReference>
<evidence type="ECO:0000313" key="6">
    <source>
        <dbReference type="Proteomes" id="UP000391834"/>
    </source>
</evidence>
<keyword evidence="2" id="KW-0731">Sigma factor</keyword>
<dbReference type="GO" id="GO:0003677">
    <property type="term" value="F:DNA binding"/>
    <property type="evidence" value="ECO:0007669"/>
    <property type="project" value="InterPro"/>
</dbReference>
<dbReference type="GO" id="GO:0016987">
    <property type="term" value="F:sigma factor activity"/>
    <property type="evidence" value="ECO:0007669"/>
    <property type="project" value="UniProtKB-KW"/>
</dbReference>
<dbReference type="Proteomes" id="UP000391834">
    <property type="component" value="Unassembled WGS sequence"/>
</dbReference>
<keyword evidence="1" id="KW-0805">Transcription regulation</keyword>
<dbReference type="InterPro" id="IPR014284">
    <property type="entry name" value="RNA_pol_sigma-70_dom"/>
</dbReference>
<evidence type="ECO:0000259" key="4">
    <source>
        <dbReference type="Pfam" id="PF08281"/>
    </source>
</evidence>
<keyword evidence="6" id="KW-1185">Reference proteome</keyword>
<accession>A0A5M4AVX2</accession>
<feature type="domain" description="RNA polymerase sigma factor 70 region 4 type 2" evidence="4">
    <location>
        <begin position="52"/>
        <end position="103"/>
    </location>
</feature>
<evidence type="ECO:0000256" key="3">
    <source>
        <dbReference type="ARBA" id="ARBA00023163"/>
    </source>
</evidence>
<proteinExistence type="predicted"/>
<dbReference type="PANTHER" id="PTHR43133">
    <property type="entry name" value="RNA POLYMERASE ECF-TYPE SIGMA FACTO"/>
    <property type="match status" value="1"/>
</dbReference>
<dbReference type="Gene3D" id="1.10.10.10">
    <property type="entry name" value="Winged helix-like DNA-binding domain superfamily/Winged helix DNA-binding domain"/>
    <property type="match status" value="1"/>
</dbReference>
<dbReference type="PRINTS" id="PR00038">
    <property type="entry name" value="HTHLUXR"/>
</dbReference>
<dbReference type="Pfam" id="PF08281">
    <property type="entry name" value="Sigma70_r4_2"/>
    <property type="match status" value="1"/>
</dbReference>
<dbReference type="InterPro" id="IPR039425">
    <property type="entry name" value="RNA_pol_sigma-70-like"/>
</dbReference>
<dbReference type="InterPro" id="IPR013249">
    <property type="entry name" value="RNA_pol_sigma70_r4_t2"/>
</dbReference>
<evidence type="ECO:0000256" key="1">
    <source>
        <dbReference type="ARBA" id="ARBA00023015"/>
    </source>
</evidence>
<keyword evidence="3" id="KW-0804">Transcription</keyword>
<dbReference type="PANTHER" id="PTHR43133:SF46">
    <property type="entry name" value="RNA POLYMERASE SIGMA-70 FACTOR ECF SUBFAMILY"/>
    <property type="match status" value="1"/>
</dbReference>
<evidence type="ECO:0000313" key="5">
    <source>
        <dbReference type="EMBL" id="GET31904.1"/>
    </source>
</evidence>
<dbReference type="SUPFAM" id="SSF88659">
    <property type="entry name" value="Sigma3 and sigma4 domains of RNA polymerase sigma factors"/>
    <property type="match status" value="1"/>
</dbReference>
<dbReference type="EMBL" id="BLAX01000001">
    <property type="protein sequence ID" value="GET31904.1"/>
    <property type="molecule type" value="Genomic_DNA"/>
</dbReference>
<organism evidence="5 6">
    <name type="scientific">Prolixibacter bellariivorans</name>
    <dbReference type="NCBI Taxonomy" id="314319"/>
    <lineage>
        <taxon>Bacteria</taxon>
        <taxon>Pseudomonadati</taxon>
        <taxon>Bacteroidota</taxon>
        <taxon>Bacteroidia</taxon>
        <taxon>Marinilabiliales</taxon>
        <taxon>Prolixibacteraceae</taxon>
        <taxon>Prolixibacter</taxon>
    </lineage>
</organism>